<organism evidence="3 4">
    <name type="scientific">Chaetomium strumarium</name>
    <dbReference type="NCBI Taxonomy" id="1170767"/>
    <lineage>
        <taxon>Eukaryota</taxon>
        <taxon>Fungi</taxon>
        <taxon>Dikarya</taxon>
        <taxon>Ascomycota</taxon>
        <taxon>Pezizomycotina</taxon>
        <taxon>Sordariomycetes</taxon>
        <taxon>Sordariomycetidae</taxon>
        <taxon>Sordariales</taxon>
        <taxon>Chaetomiaceae</taxon>
        <taxon>Chaetomium</taxon>
    </lineage>
</organism>
<feature type="region of interest" description="Disordered" evidence="1">
    <location>
        <begin position="42"/>
        <end position="73"/>
    </location>
</feature>
<dbReference type="InterPro" id="IPR029058">
    <property type="entry name" value="AB_hydrolase_fold"/>
</dbReference>
<dbReference type="GeneID" id="87887260"/>
<accession>A0AAJ0H2T4</accession>
<sequence>MLALNRLRLVVGRAANPAPSSVPLSRLGTYARRLSSVRELVQPNTSSARSYQNLSRTKPVAPPVAKMSTMPASHGHNEACCNIPPVVSTGYSAKGSYDEVNGMKTYVTGPADATKGIVMIYDIFGYFDQTVQGADILATSSDQKYKVFIPDWFKGEPCPIEWYPPNTPEKQEKLGAFFGKNPPPGVAQQLPDVVKALQAKNPSIKSWGIIGVSTPRALCFPCHPAFPSIPH</sequence>
<dbReference type="SUPFAM" id="SSF53474">
    <property type="entry name" value="alpha/beta-Hydrolases"/>
    <property type="match status" value="1"/>
</dbReference>
<evidence type="ECO:0000313" key="4">
    <source>
        <dbReference type="Proteomes" id="UP001273166"/>
    </source>
</evidence>
<dbReference type="AlphaFoldDB" id="A0AAJ0H2T4"/>
<dbReference type="EMBL" id="JAUDZG010000001">
    <property type="protein sequence ID" value="KAK3310779.1"/>
    <property type="molecule type" value="Genomic_DNA"/>
</dbReference>
<comment type="caution">
    <text evidence="3">The sequence shown here is derived from an EMBL/GenBank/DDBJ whole genome shotgun (WGS) entry which is preliminary data.</text>
</comment>
<reference evidence="3" key="2">
    <citation type="submission" date="2023-06" db="EMBL/GenBank/DDBJ databases">
        <authorList>
            <consortium name="Lawrence Berkeley National Laboratory"/>
            <person name="Mondo S.J."/>
            <person name="Hensen N."/>
            <person name="Bonometti L."/>
            <person name="Westerberg I."/>
            <person name="Brannstrom I.O."/>
            <person name="Guillou S."/>
            <person name="Cros-Aarteil S."/>
            <person name="Calhoun S."/>
            <person name="Haridas S."/>
            <person name="Kuo A."/>
            <person name="Pangilinan J."/>
            <person name="Riley R."/>
            <person name="Labutti K."/>
            <person name="Andreopoulos B."/>
            <person name="Lipzen A."/>
            <person name="Chen C."/>
            <person name="Yanf M."/>
            <person name="Daum C."/>
            <person name="Ng V."/>
            <person name="Clum A."/>
            <person name="Steindorff A."/>
            <person name="Ohm R."/>
            <person name="Martin F."/>
            <person name="Silar P."/>
            <person name="Natvig D."/>
            <person name="Lalanne C."/>
            <person name="Gautier V."/>
            <person name="Ament-Velasquez S.L."/>
            <person name="Kruys A."/>
            <person name="Hutchinson M.I."/>
            <person name="Powell A.J."/>
            <person name="Barry K."/>
            <person name="Miller A.N."/>
            <person name="Grigoriev I.V."/>
            <person name="Debuchy R."/>
            <person name="Gladieux P."/>
            <person name="Thoren M.H."/>
            <person name="Johannesson H."/>
        </authorList>
    </citation>
    <scope>NUCLEOTIDE SEQUENCE</scope>
    <source>
        <strain evidence="3">CBS 333.67</strain>
    </source>
</reference>
<keyword evidence="4" id="KW-1185">Reference proteome</keyword>
<feature type="compositionally biased region" description="Polar residues" evidence="1">
    <location>
        <begin position="42"/>
        <end position="56"/>
    </location>
</feature>
<proteinExistence type="predicted"/>
<dbReference type="Proteomes" id="UP001273166">
    <property type="component" value="Unassembled WGS sequence"/>
</dbReference>
<gene>
    <name evidence="3" type="ORF">B0T15DRAFT_519440</name>
</gene>
<dbReference type="PANTHER" id="PTHR47668">
    <property type="entry name" value="DIENELACTONE HYDROLASE FAMILY PROTEIN (AFU_ORTHOLOGUE AFUA_6G01940)"/>
    <property type="match status" value="1"/>
</dbReference>
<dbReference type="GO" id="GO:0016787">
    <property type="term" value="F:hydrolase activity"/>
    <property type="evidence" value="ECO:0007669"/>
    <property type="project" value="InterPro"/>
</dbReference>
<evidence type="ECO:0000313" key="3">
    <source>
        <dbReference type="EMBL" id="KAK3310779.1"/>
    </source>
</evidence>
<dbReference type="RefSeq" id="XP_062726559.1">
    <property type="nucleotide sequence ID" value="XM_062868431.1"/>
</dbReference>
<dbReference type="Pfam" id="PF01738">
    <property type="entry name" value="DLH"/>
    <property type="match status" value="1"/>
</dbReference>
<feature type="domain" description="Dienelactone hydrolase" evidence="2">
    <location>
        <begin position="103"/>
        <end position="211"/>
    </location>
</feature>
<dbReference type="PANTHER" id="PTHR47668:SF1">
    <property type="entry name" value="DIENELACTONE HYDROLASE DOMAIN-CONTAINING PROTEIN-RELATED"/>
    <property type="match status" value="1"/>
</dbReference>
<evidence type="ECO:0000256" key="1">
    <source>
        <dbReference type="SAM" id="MobiDB-lite"/>
    </source>
</evidence>
<evidence type="ECO:0000259" key="2">
    <source>
        <dbReference type="Pfam" id="PF01738"/>
    </source>
</evidence>
<dbReference type="Gene3D" id="3.40.50.1820">
    <property type="entry name" value="alpha/beta hydrolase"/>
    <property type="match status" value="1"/>
</dbReference>
<dbReference type="InterPro" id="IPR002925">
    <property type="entry name" value="Dienelactn_hydro"/>
</dbReference>
<reference evidence="3" key="1">
    <citation type="journal article" date="2023" name="Mol. Phylogenet. Evol.">
        <title>Genome-scale phylogeny and comparative genomics of the fungal order Sordariales.</title>
        <authorList>
            <person name="Hensen N."/>
            <person name="Bonometti L."/>
            <person name="Westerberg I."/>
            <person name="Brannstrom I.O."/>
            <person name="Guillou S."/>
            <person name="Cros-Aarteil S."/>
            <person name="Calhoun S."/>
            <person name="Haridas S."/>
            <person name="Kuo A."/>
            <person name="Mondo S."/>
            <person name="Pangilinan J."/>
            <person name="Riley R."/>
            <person name="LaButti K."/>
            <person name="Andreopoulos B."/>
            <person name="Lipzen A."/>
            <person name="Chen C."/>
            <person name="Yan M."/>
            <person name="Daum C."/>
            <person name="Ng V."/>
            <person name="Clum A."/>
            <person name="Steindorff A."/>
            <person name="Ohm R.A."/>
            <person name="Martin F."/>
            <person name="Silar P."/>
            <person name="Natvig D.O."/>
            <person name="Lalanne C."/>
            <person name="Gautier V."/>
            <person name="Ament-Velasquez S.L."/>
            <person name="Kruys A."/>
            <person name="Hutchinson M.I."/>
            <person name="Powell A.J."/>
            <person name="Barry K."/>
            <person name="Miller A.N."/>
            <person name="Grigoriev I.V."/>
            <person name="Debuchy R."/>
            <person name="Gladieux P."/>
            <person name="Hiltunen Thoren M."/>
            <person name="Johannesson H."/>
        </authorList>
    </citation>
    <scope>NUCLEOTIDE SEQUENCE</scope>
    <source>
        <strain evidence="3">CBS 333.67</strain>
    </source>
</reference>
<name>A0AAJ0H2T4_9PEZI</name>
<protein>
    <recommendedName>
        <fullName evidence="2">Dienelactone hydrolase domain-containing protein</fullName>
    </recommendedName>
</protein>